<dbReference type="GeneID" id="28978151"/>
<protein>
    <recommendedName>
        <fullName evidence="6">Large ribosomal subunit protein uL29m</fullName>
    </recommendedName>
    <alternativeName>
        <fullName evidence="7">54S ribosomal protein L4, mitochondrial</fullName>
    </alternativeName>
</protein>
<dbReference type="PANTHER" id="PTHR21183">
    <property type="entry name" value="RIBOSOMAL PROTEIN L47, MITOCHONDRIAL-RELATED"/>
    <property type="match status" value="1"/>
</dbReference>
<sequence>MQRSSSLAVAAALGRTLAPRAPAPAPCARLFSSSSASPARSTANRPKRDPTTYGVGGRVPRKNWPTQATTDTANHPLWRFFHDQQPLEAPDKRVDYSSRPWTAPELRALPFDQLHALWYVLLRERNVLLTQREEARRVRVDLGGFSAVPEKMRMCQKSMARIKQIISERRHAALEAAEILRARGDLEGADRVERSVDESAEALR</sequence>
<dbReference type="OMA" id="WYIALRE"/>
<evidence type="ECO:0000256" key="6">
    <source>
        <dbReference type="ARBA" id="ARBA00035289"/>
    </source>
</evidence>
<dbReference type="InterPro" id="IPR010729">
    <property type="entry name" value="Ribosomal_uL29_mit"/>
</dbReference>
<evidence type="ECO:0000256" key="4">
    <source>
        <dbReference type="ARBA" id="ARBA00023128"/>
    </source>
</evidence>
<dbReference type="GO" id="GO:0032543">
    <property type="term" value="P:mitochondrial translation"/>
    <property type="evidence" value="ECO:0007669"/>
    <property type="project" value="TreeGrafter"/>
</dbReference>
<keyword evidence="4" id="KW-0496">Mitochondrion</keyword>
<comment type="subcellular location">
    <subcellularLocation>
        <location evidence="1">Mitochondrion</location>
    </subcellularLocation>
</comment>
<dbReference type="AlphaFoldDB" id="A0A0P9FCJ2"/>
<dbReference type="EMBL" id="KQ474083">
    <property type="protein sequence ID" value="KPV73419.1"/>
    <property type="molecule type" value="Genomic_DNA"/>
</dbReference>
<evidence type="ECO:0000256" key="8">
    <source>
        <dbReference type="SAM" id="MobiDB-lite"/>
    </source>
</evidence>
<proteinExistence type="inferred from homology"/>
<keyword evidence="10" id="KW-1185">Reference proteome</keyword>
<dbReference type="PANTHER" id="PTHR21183:SF18">
    <property type="entry name" value="LARGE RIBOSOMAL SUBUNIT PROTEIN UL29M"/>
    <property type="match status" value="1"/>
</dbReference>
<feature type="compositionally biased region" description="Low complexity" evidence="8">
    <location>
        <begin position="15"/>
        <end position="43"/>
    </location>
</feature>
<dbReference type="GO" id="GO:0005762">
    <property type="term" value="C:mitochondrial large ribosomal subunit"/>
    <property type="evidence" value="ECO:0007669"/>
    <property type="project" value="TreeGrafter"/>
</dbReference>
<evidence type="ECO:0000313" key="10">
    <source>
        <dbReference type="Proteomes" id="UP000053890"/>
    </source>
</evidence>
<keyword evidence="5" id="KW-0687">Ribonucleoprotein</keyword>
<dbReference type="Pfam" id="PF06984">
    <property type="entry name" value="MRP-L47"/>
    <property type="match status" value="1"/>
</dbReference>
<dbReference type="Gene3D" id="6.10.330.20">
    <property type="match status" value="1"/>
</dbReference>
<evidence type="ECO:0000313" key="9">
    <source>
        <dbReference type="EMBL" id="KPV73419.1"/>
    </source>
</evidence>
<evidence type="ECO:0000256" key="1">
    <source>
        <dbReference type="ARBA" id="ARBA00004173"/>
    </source>
</evidence>
<feature type="region of interest" description="Disordered" evidence="8">
    <location>
        <begin position="15"/>
        <end position="69"/>
    </location>
</feature>
<dbReference type="OrthoDB" id="270763at2759"/>
<evidence type="ECO:0000256" key="5">
    <source>
        <dbReference type="ARBA" id="ARBA00023274"/>
    </source>
</evidence>
<dbReference type="RefSeq" id="XP_018269468.1">
    <property type="nucleotide sequence ID" value="XM_018417703.1"/>
</dbReference>
<evidence type="ECO:0000256" key="7">
    <source>
        <dbReference type="ARBA" id="ARBA00035399"/>
    </source>
</evidence>
<gene>
    <name evidence="9" type="ORF">RHOBADRAFT_55164</name>
</gene>
<evidence type="ECO:0000256" key="3">
    <source>
        <dbReference type="ARBA" id="ARBA00022980"/>
    </source>
</evidence>
<dbReference type="InterPro" id="IPR038340">
    <property type="entry name" value="MRP-L47_sf"/>
</dbReference>
<evidence type="ECO:0000256" key="2">
    <source>
        <dbReference type="ARBA" id="ARBA00009254"/>
    </source>
</evidence>
<dbReference type="Proteomes" id="UP000053890">
    <property type="component" value="Unassembled WGS sequence"/>
</dbReference>
<dbReference type="GO" id="GO:0003735">
    <property type="term" value="F:structural constituent of ribosome"/>
    <property type="evidence" value="ECO:0007669"/>
    <property type="project" value="InterPro"/>
</dbReference>
<accession>A0A0P9FCJ2</accession>
<comment type="similarity">
    <text evidence="2">Belongs to the universal ribosomal protein uL29 family.</text>
</comment>
<dbReference type="STRING" id="578459.A0A0P9FCJ2"/>
<keyword evidence="3" id="KW-0689">Ribosomal protein</keyword>
<organism evidence="9 10">
    <name type="scientific">Rhodotorula graminis (strain WP1)</name>
    <dbReference type="NCBI Taxonomy" id="578459"/>
    <lineage>
        <taxon>Eukaryota</taxon>
        <taxon>Fungi</taxon>
        <taxon>Dikarya</taxon>
        <taxon>Basidiomycota</taxon>
        <taxon>Pucciniomycotina</taxon>
        <taxon>Microbotryomycetes</taxon>
        <taxon>Sporidiobolales</taxon>
        <taxon>Sporidiobolaceae</taxon>
        <taxon>Rhodotorula</taxon>
    </lineage>
</organism>
<reference evidence="9 10" key="1">
    <citation type="journal article" date="2015" name="Front. Microbiol.">
        <title>Genome sequence of the plant growth promoting endophytic yeast Rhodotorula graminis WP1.</title>
        <authorList>
            <person name="Firrincieli A."/>
            <person name="Otillar R."/>
            <person name="Salamov A."/>
            <person name="Schmutz J."/>
            <person name="Khan Z."/>
            <person name="Redman R.S."/>
            <person name="Fleck N.D."/>
            <person name="Lindquist E."/>
            <person name="Grigoriev I.V."/>
            <person name="Doty S.L."/>
        </authorList>
    </citation>
    <scope>NUCLEOTIDE SEQUENCE [LARGE SCALE GENOMIC DNA]</scope>
    <source>
        <strain evidence="9 10">WP1</strain>
    </source>
</reference>
<name>A0A0P9FCJ2_RHOGW</name>